<reference evidence="5 6" key="1">
    <citation type="submission" date="2019-02" db="EMBL/GenBank/DDBJ databases">
        <title>Novel genomic isolates of S. pyogenes and S. dysgalactiae subsp. equisimilis associated to necrotising fasciitis (NSTI).</title>
        <authorList>
            <person name="Barrantes I."/>
        </authorList>
    </citation>
    <scope>NUCLEOTIDE SEQUENCE [LARGE SCALE GENOMIC DNA]</scope>
    <source>
        <strain evidence="5 6">SPY5003</strain>
    </source>
</reference>
<dbReference type="GO" id="GO:0004519">
    <property type="term" value="F:endonuclease activity"/>
    <property type="evidence" value="ECO:0007669"/>
    <property type="project" value="UniProtKB-KW"/>
</dbReference>
<keyword evidence="5" id="KW-0378">Hydrolase</keyword>
<dbReference type="AlphaFoldDB" id="A0A5S4TDZ9"/>
<gene>
    <name evidence="5" type="ORF">E0F67_04140</name>
</gene>
<keyword evidence="2" id="KW-0680">Restriction system</keyword>
<evidence type="ECO:0000259" key="4">
    <source>
        <dbReference type="Pfam" id="PF01420"/>
    </source>
</evidence>
<keyword evidence="3" id="KW-0238">DNA-binding</keyword>
<accession>A0A5S4TDZ9</accession>
<organism evidence="5 6">
    <name type="scientific">Streptococcus pyogenes</name>
    <dbReference type="NCBI Taxonomy" id="1314"/>
    <lineage>
        <taxon>Bacteria</taxon>
        <taxon>Bacillati</taxon>
        <taxon>Bacillota</taxon>
        <taxon>Bacilli</taxon>
        <taxon>Lactobacillales</taxon>
        <taxon>Streptococcaceae</taxon>
        <taxon>Streptococcus</taxon>
    </lineage>
</organism>
<comment type="caution">
    <text evidence="5">The sequence shown here is derived from an EMBL/GenBank/DDBJ whole genome shotgun (WGS) entry which is preliminary data.</text>
</comment>
<proteinExistence type="inferred from homology"/>
<keyword evidence="5" id="KW-0255">Endonuclease</keyword>
<keyword evidence="5" id="KW-0540">Nuclease</keyword>
<dbReference type="InterPro" id="IPR044946">
    <property type="entry name" value="Restrct_endonuc_typeI_TRD_sf"/>
</dbReference>
<dbReference type="SUPFAM" id="SSF116734">
    <property type="entry name" value="DNA methylase specificity domain"/>
    <property type="match status" value="1"/>
</dbReference>
<dbReference type="EMBL" id="SJLI01000002">
    <property type="protein sequence ID" value="TYK95062.1"/>
    <property type="molecule type" value="Genomic_DNA"/>
</dbReference>
<protein>
    <submittedName>
        <fullName evidence="5">Restriction endonuclease</fullName>
    </submittedName>
</protein>
<evidence type="ECO:0000313" key="6">
    <source>
        <dbReference type="Proteomes" id="UP000325300"/>
    </source>
</evidence>
<evidence type="ECO:0000313" key="5">
    <source>
        <dbReference type="EMBL" id="TYK95062.1"/>
    </source>
</evidence>
<dbReference type="Gene3D" id="3.90.220.20">
    <property type="entry name" value="DNA methylase specificity domains"/>
    <property type="match status" value="1"/>
</dbReference>
<dbReference type="Proteomes" id="UP000325300">
    <property type="component" value="Unassembled WGS sequence"/>
</dbReference>
<dbReference type="GO" id="GO:0003677">
    <property type="term" value="F:DNA binding"/>
    <property type="evidence" value="ECO:0007669"/>
    <property type="project" value="UniProtKB-KW"/>
</dbReference>
<feature type="domain" description="Type I restriction modification DNA specificity" evidence="4">
    <location>
        <begin position="11"/>
        <end position="167"/>
    </location>
</feature>
<sequence>MEVEFEASGGEWREKKVEDFFEVLNGKRLTKGEIVSGNIPYISSSSVNNGIQEYISNKDDLAMYENCLSIAYNGKESAVFYHPYLAFFSDNVRIVRYKDKRAEKYQYLFTANLFKKIREHFNYGNPMSSNKLRMEKIILPFLDGELAFSYMEDYIKVLEAERIETLEAYLLVSGFKDYELTKEEEDALEVFDTQEWQDFRMGDLFDRVKTKKLPYKAKELPKEPQGEYSLPALTSSFMNQGLNYYVPKEGATVLQNVISIPSNSDVYRAYFQSQEFTVLSDAYAIDWIGSDRPLRPNDYLFIVPSINKVTDLPIYSYKNKLGGWNVVKDKMIKLPVNERGEIHFDYMVTLVQAIKKLAIKDVILYADKQIEATKEVVQKGGK</sequence>
<evidence type="ECO:0000256" key="1">
    <source>
        <dbReference type="ARBA" id="ARBA00010923"/>
    </source>
</evidence>
<dbReference type="GO" id="GO:0009307">
    <property type="term" value="P:DNA restriction-modification system"/>
    <property type="evidence" value="ECO:0007669"/>
    <property type="project" value="UniProtKB-KW"/>
</dbReference>
<evidence type="ECO:0000256" key="3">
    <source>
        <dbReference type="ARBA" id="ARBA00023125"/>
    </source>
</evidence>
<dbReference type="RefSeq" id="WP_136127857.1">
    <property type="nucleotide sequence ID" value="NZ_CAAJDV010000003.1"/>
</dbReference>
<dbReference type="Pfam" id="PF01420">
    <property type="entry name" value="Methylase_S"/>
    <property type="match status" value="1"/>
</dbReference>
<name>A0A5S4TDZ9_STRPY</name>
<comment type="similarity">
    <text evidence="1">Belongs to the type-I restriction system S methylase family.</text>
</comment>
<evidence type="ECO:0000256" key="2">
    <source>
        <dbReference type="ARBA" id="ARBA00022747"/>
    </source>
</evidence>
<dbReference type="InterPro" id="IPR000055">
    <property type="entry name" value="Restrct_endonuc_typeI_TRD"/>
</dbReference>